<keyword evidence="1" id="KW-0175">Coiled coil</keyword>
<feature type="compositionally biased region" description="Basic residues" evidence="2">
    <location>
        <begin position="47"/>
        <end position="57"/>
    </location>
</feature>
<feature type="coiled-coil region" evidence="1">
    <location>
        <begin position="151"/>
        <end position="266"/>
    </location>
</feature>
<evidence type="ECO:0000256" key="2">
    <source>
        <dbReference type="SAM" id="MobiDB-lite"/>
    </source>
</evidence>
<name>A0A1R2CI27_9CILI</name>
<comment type="caution">
    <text evidence="3">The sequence shown here is derived from an EMBL/GenBank/DDBJ whole genome shotgun (WGS) entry which is preliminary data.</text>
</comment>
<protein>
    <submittedName>
        <fullName evidence="3">Uncharacterized protein</fullName>
    </submittedName>
</protein>
<sequence length="399" mass="46662">MDFKGTNAYSKIQFEQCSTSYSKEDIDTYEALDSLGLFVDPENGLRRSSRLKAKKSSKSQQNTLTPPFPNKNQRKKSSMQKKVDNIIINSESQKSNDIQKNIDKQSANPPTTKGRKSIETNTDEKINRSFKKSSSLNFLIDTHNHIKNDFVDTDSSNYENFKKQINQLEEKLENSQKELLLIKSEFSNYKADIEKLNEQHNKSIYEKALENNELSIKNTELEVRVQKMIKEVQVKDMIITQNTNELDEKNKEIEILKYKIDNQKAIICSIQKNNSLLSEEYKKNIDQFEALKIQRNCENENWKKINENLKIVNKNMKDELDNKYCIEIENLKEINNAFEEEIHKLTEVVTEKSLEIHRIKNSDNTGCRMSQLENMINQLNSEKLELIKHIDQLNEHILA</sequence>
<dbReference type="AlphaFoldDB" id="A0A1R2CI27"/>
<evidence type="ECO:0000313" key="4">
    <source>
        <dbReference type="Proteomes" id="UP000187209"/>
    </source>
</evidence>
<proteinExistence type="predicted"/>
<evidence type="ECO:0000313" key="3">
    <source>
        <dbReference type="EMBL" id="OMJ88694.1"/>
    </source>
</evidence>
<dbReference type="Proteomes" id="UP000187209">
    <property type="component" value="Unassembled WGS sequence"/>
</dbReference>
<gene>
    <name evidence="3" type="ORF">SteCoe_9314</name>
</gene>
<feature type="coiled-coil region" evidence="1">
    <location>
        <begin position="299"/>
        <end position="396"/>
    </location>
</feature>
<feature type="compositionally biased region" description="Polar residues" evidence="2">
    <location>
        <begin position="87"/>
        <end position="111"/>
    </location>
</feature>
<keyword evidence="4" id="KW-1185">Reference proteome</keyword>
<accession>A0A1R2CI27</accession>
<evidence type="ECO:0000256" key="1">
    <source>
        <dbReference type="SAM" id="Coils"/>
    </source>
</evidence>
<feature type="region of interest" description="Disordered" evidence="2">
    <location>
        <begin position="39"/>
        <end position="126"/>
    </location>
</feature>
<dbReference type="EMBL" id="MPUH01000144">
    <property type="protein sequence ID" value="OMJ88694.1"/>
    <property type="molecule type" value="Genomic_DNA"/>
</dbReference>
<organism evidence="3 4">
    <name type="scientific">Stentor coeruleus</name>
    <dbReference type="NCBI Taxonomy" id="5963"/>
    <lineage>
        <taxon>Eukaryota</taxon>
        <taxon>Sar</taxon>
        <taxon>Alveolata</taxon>
        <taxon>Ciliophora</taxon>
        <taxon>Postciliodesmatophora</taxon>
        <taxon>Heterotrichea</taxon>
        <taxon>Heterotrichida</taxon>
        <taxon>Stentoridae</taxon>
        <taxon>Stentor</taxon>
    </lineage>
</organism>
<reference evidence="3 4" key="1">
    <citation type="submission" date="2016-11" db="EMBL/GenBank/DDBJ databases">
        <title>The macronuclear genome of Stentor coeruleus: a giant cell with tiny introns.</title>
        <authorList>
            <person name="Slabodnick M."/>
            <person name="Ruby J.G."/>
            <person name="Reiff S.B."/>
            <person name="Swart E.C."/>
            <person name="Gosai S."/>
            <person name="Prabakaran S."/>
            <person name="Witkowska E."/>
            <person name="Larue G.E."/>
            <person name="Fisher S."/>
            <person name="Freeman R.M."/>
            <person name="Gunawardena J."/>
            <person name="Chu W."/>
            <person name="Stover N.A."/>
            <person name="Gregory B.D."/>
            <person name="Nowacki M."/>
            <person name="Derisi J."/>
            <person name="Roy S.W."/>
            <person name="Marshall W.F."/>
            <person name="Sood P."/>
        </authorList>
    </citation>
    <scope>NUCLEOTIDE SEQUENCE [LARGE SCALE GENOMIC DNA]</scope>
    <source>
        <strain evidence="3">WM001</strain>
    </source>
</reference>
<feature type="compositionally biased region" description="Basic and acidic residues" evidence="2">
    <location>
        <begin position="116"/>
        <end position="126"/>
    </location>
</feature>